<dbReference type="InterPro" id="IPR042197">
    <property type="entry name" value="Apaf_helical"/>
</dbReference>
<dbReference type="Gene3D" id="3.40.50.300">
    <property type="entry name" value="P-loop containing nucleotide triphosphate hydrolases"/>
    <property type="match status" value="1"/>
</dbReference>
<gene>
    <name evidence="12" type="primary">LOC104714600</name>
</gene>
<keyword evidence="7" id="KW-0175">Coiled coil</keyword>
<keyword evidence="6" id="KW-0067">ATP-binding</keyword>
<evidence type="ECO:0000256" key="4">
    <source>
        <dbReference type="ARBA" id="ARBA00022741"/>
    </source>
</evidence>
<evidence type="ECO:0000256" key="5">
    <source>
        <dbReference type="ARBA" id="ARBA00022821"/>
    </source>
</evidence>
<dbReference type="Proteomes" id="UP000694864">
    <property type="component" value="Chromosome 9"/>
</dbReference>
<proteinExistence type="inferred from homology"/>
<protein>
    <submittedName>
        <fullName evidence="12">Probable disease resistance protein At1g63360</fullName>
    </submittedName>
</protein>
<feature type="domain" description="NB-ARC" evidence="8">
    <location>
        <begin position="157"/>
        <end position="328"/>
    </location>
</feature>
<evidence type="ECO:0000313" key="11">
    <source>
        <dbReference type="Proteomes" id="UP000694864"/>
    </source>
</evidence>
<dbReference type="InterPro" id="IPR036388">
    <property type="entry name" value="WH-like_DNA-bd_sf"/>
</dbReference>
<dbReference type="Pfam" id="PF23559">
    <property type="entry name" value="WHD_DRP"/>
    <property type="match status" value="1"/>
</dbReference>
<dbReference type="RefSeq" id="XP_010430326.1">
    <property type="nucleotide sequence ID" value="XM_010432024.1"/>
</dbReference>
<accession>A0ABM0TRW6</accession>
<keyword evidence="2" id="KW-0433">Leucine-rich repeat</keyword>
<dbReference type="Gene3D" id="3.80.10.10">
    <property type="entry name" value="Ribonuclease Inhibitor"/>
    <property type="match status" value="2"/>
</dbReference>
<dbReference type="PANTHER" id="PTHR33463">
    <property type="entry name" value="NB-ARC DOMAIN-CONTAINING PROTEIN-RELATED"/>
    <property type="match status" value="1"/>
</dbReference>
<feature type="coiled-coil region" evidence="7">
    <location>
        <begin position="28"/>
        <end position="62"/>
    </location>
</feature>
<evidence type="ECO:0000259" key="10">
    <source>
        <dbReference type="Pfam" id="PF23598"/>
    </source>
</evidence>
<dbReference type="Pfam" id="PF00931">
    <property type="entry name" value="NB-ARC"/>
    <property type="match status" value="1"/>
</dbReference>
<sequence>MGLPFSTPSFDPCVNEVSEWLETSVRYILNLEKNLVDLERTMEDLKAKRDDMSRRLTIEEGRGLQRLAEFEVWLNRVVIVEKEVSDILYDRDVQLQRMCLFGFCSMSLLSSHRYGKSVFLTLGKVEELKNKEFDVIAAQAQTPAVEEQPLEPIIVGQETMLDKAWKHLMEDRVAVMGMYGMGGVGKTTLLKQINNKLSNDIRGFDYVIWVVVSKDSQMEKIQEEIAKNVGLNGEEWKQMDKSEKTNRLFNFLRKKSFVLFLDDIWEKVDLAEIGVPDPRTQKGCKLAFTTRSQDVCARMGVGKPMEVQCLADNEAFDLFQKKVGQTTLGSDPGIPELAREVAKKCCGLPLALKIIGETMSSKTKVQEWRHAIHVLNSYAAEFFGMDDKILPLLKYSYDSLKGEQVKSCLLYCALYPEDDEIVKDELIEQLICENIIDGSEGIERAEDKGYEIIGSLARASLLMEWDDHLGRGVVRMHDVVREMALWIASELGTQKESFIVRARVGLREIPKVKNWNVVRRMSLMENNIVHLVGSPECMELTTFLMGVGGYGRLSFTLKDISSEFFNYMPKLVVLDLSGNRSLSELPEGISNLVSLRYLNLSSTRIRCLPKKKVLQELKKLIHLDLEYTEKLESIAGISSLYNLKVLKLRESGLPWDLDTVKELETLEHLKILNATFNVSPTLEQFFSSLRLMSRTRFLQIFPEILSSPNRHLESTGISLLGSMDKLREFRVEFCRISEIKIGRISNFLSLVKVFIIGCESLRELTFLMFAPNLRNLSIRLSNDLEDIINKEKACEVEESGNVPFQKLHVLQLGNLPKLKNIYWTPLPFPCLENIIVWGCPNLKKLPLDSKSGKQGENGCIIRYKSPGWIEGVEWEDEATKLRFLSSSCLEKGRPTHKAGKARHTILKIF</sequence>
<keyword evidence="11" id="KW-1185">Reference proteome</keyword>
<dbReference type="PRINTS" id="PR00364">
    <property type="entry name" value="DISEASERSIST"/>
</dbReference>
<dbReference type="InterPro" id="IPR002182">
    <property type="entry name" value="NB-ARC"/>
</dbReference>
<dbReference type="PANTHER" id="PTHR33463:SF210">
    <property type="entry name" value="NB-ARC DOMAIN-CONTAINING PROTEIN"/>
    <property type="match status" value="1"/>
</dbReference>
<evidence type="ECO:0000259" key="9">
    <source>
        <dbReference type="Pfam" id="PF23559"/>
    </source>
</evidence>
<reference evidence="12" key="2">
    <citation type="submission" date="2025-08" db="UniProtKB">
        <authorList>
            <consortium name="RefSeq"/>
        </authorList>
    </citation>
    <scope>IDENTIFICATION</scope>
    <source>
        <tissue evidence="12">Leaf</tissue>
    </source>
</reference>
<dbReference type="SUPFAM" id="SSF52058">
    <property type="entry name" value="L domain-like"/>
    <property type="match status" value="1"/>
</dbReference>
<dbReference type="GeneID" id="104714600"/>
<keyword evidence="4" id="KW-0547">Nucleotide-binding</keyword>
<dbReference type="Pfam" id="PF23598">
    <property type="entry name" value="LRR_14"/>
    <property type="match status" value="1"/>
</dbReference>
<organism evidence="11 12">
    <name type="scientific">Camelina sativa</name>
    <name type="common">False flax</name>
    <name type="synonym">Myagrum sativum</name>
    <dbReference type="NCBI Taxonomy" id="90675"/>
    <lineage>
        <taxon>Eukaryota</taxon>
        <taxon>Viridiplantae</taxon>
        <taxon>Streptophyta</taxon>
        <taxon>Embryophyta</taxon>
        <taxon>Tracheophyta</taxon>
        <taxon>Spermatophyta</taxon>
        <taxon>Magnoliopsida</taxon>
        <taxon>eudicotyledons</taxon>
        <taxon>Gunneridae</taxon>
        <taxon>Pentapetalae</taxon>
        <taxon>rosids</taxon>
        <taxon>malvids</taxon>
        <taxon>Brassicales</taxon>
        <taxon>Brassicaceae</taxon>
        <taxon>Camelineae</taxon>
        <taxon>Camelina</taxon>
    </lineage>
</organism>
<evidence type="ECO:0000259" key="8">
    <source>
        <dbReference type="Pfam" id="PF00931"/>
    </source>
</evidence>
<feature type="domain" description="Disease resistance R13L4/SHOC-2-like LRR" evidence="10">
    <location>
        <begin position="570"/>
        <end position="813"/>
    </location>
</feature>
<evidence type="ECO:0000313" key="12">
    <source>
        <dbReference type="RefSeq" id="XP_010430326.1"/>
    </source>
</evidence>
<comment type="similarity">
    <text evidence="1">Belongs to the disease resistance NB-LRR family.</text>
</comment>
<reference evidence="11" key="1">
    <citation type="journal article" date="2014" name="Nat. Commun.">
        <title>The emerging biofuel crop Camelina sativa retains a highly undifferentiated hexaploid genome structure.</title>
        <authorList>
            <person name="Kagale S."/>
            <person name="Koh C."/>
            <person name="Nixon J."/>
            <person name="Bollina V."/>
            <person name="Clarke W.E."/>
            <person name="Tuteja R."/>
            <person name="Spillane C."/>
            <person name="Robinson S.J."/>
            <person name="Links M.G."/>
            <person name="Clarke C."/>
            <person name="Higgins E.E."/>
            <person name="Huebert T."/>
            <person name="Sharpe A.G."/>
            <person name="Parkin I.A."/>
        </authorList>
    </citation>
    <scope>NUCLEOTIDE SEQUENCE [LARGE SCALE GENOMIC DNA]</scope>
    <source>
        <strain evidence="11">cv. DH55</strain>
    </source>
</reference>
<keyword evidence="5" id="KW-0611">Plant defense</keyword>
<evidence type="ECO:0000256" key="1">
    <source>
        <dbReference type="ARBA" id="ARBA00008894"/>
    </source>
</evidence>
<dbReference type="InterPro" id="IPR055414">
    <property type="entry name" value="LRR_R13L4/SHOC2-like"/>
</dbReference>
<dbReference type="InterPro" id="IPR027417">
    <property type="entry name" value="P-loop_NTPase"/>
</dbReference>
<evidence type="ECO:0000256" key="2">
    <source>
        <dbReference type="ARBA" id="ARBA00022614"/>
    </source>
</evidence>
<dbReference type="InterPro" id="IPR058922">
    <property type="entry name" value="WHD_DRP"/>
</dbReference>
<name>A0ABM0TRW6_CAMSA</name>
<evidence type="ECO:0000256" key="3">
    <source>
        <dbReference type="ARBA" id="ARBA00022737"/>
    </source>
</evidence>
<dbReference type="InterPro" id="IPR050905">
    <property type="entry name" value="Plant_NBS-LRR"/>
</dbReference>
<keyword evidence="3" id="KW-0677">Repeat</keyword>
<dbReference type="Gene3D" id="1.10.10.10">
    <property type="entry name" value="Winged helix-like DNA-binding domain superfamily/Winged helix DNA-binding domain"/>
    <property type="match status" value="1"/>
</dbReference>
<evidence type="ECO:0000256" key="6">
    <source>
        <dbReference type="ARBA" id="ARBA00022840"/>
    </source>
</evidence>
<dbReference type="SUPFAM" id="SSF52540">
    <property type="entry name" value="P-loop containing nucleoside triphosphate hydrolases"/>
    <property type="match status" value="1"/>
</dbReference>
<feature type="domain" description="Disease resistance protein winged helix" evidence="9">
    <location>
        <begin position="414"/>
        <end position="484"/>
    </location>
</feature>
<evidence type="ECO:0000256" key="7">
    <source>
        <dbReference type="SAM" id="Coils"/>
    </source>
</evidence>
<dbReference type="InterPro" id="IPR032675">
    <property type="entry name" value="LRR_dom_sf"/>
</dbReference>
<dbReference type="Gene3D" id="1.10.8.430">
    <property type="entry name" value="Helical domain of apoptotic protease-activating factors"/>
    <property type="match status" value="1"/>
</dbReference>